<gene>
    <name evidence="2" type="ORF">H6A01_03505</name>
</gene>
<feature type="chain" id="PRO_5046659257" evidence="1">
    <location>
        <begin position="30"/>
        <end position="435"/>
    </location>
</feature>
<accession>A0ABS2GE08</accession>
<keyword evidence="3" id="KW-1185">Reference proteome</keyword>
<protein>
    <submittedName>
        <fullName evidence="2">Uncharacterized protein</fullName>
    </submittedName>
</protein>
<dbReference type="EMBL" id="JACJLA010000004">
    <property type="protein sequence ID" value="MBM6912399.1"/>
    <property type="molecule type" value="Genomic_DNA"/>
</dbReference>
<evidence type="ECO:0000313" key="3">
    <source>
        <dbReference type="Proteomes" id="UP000707138"/>
    </source>
</evidence>
<dbReference type="Proteomes" id="UP000707138">
    <property type="component" value="Unassembled WGS sequence"/>
</dbReference>
<comment type="caution">
    <text evidence="2">The sequence shown here is derived from an EMBL/GenBank/DDBJ whole genome shotgun (WGS) entry which is preliminary data.</text>
</comment>
<evidence type="ECO:0000256" key="1">
    <source>
        <dbReference type="SAM" id="SignalP"/>
    </source>
</evidence>
<feature type="signal peptide" evidence="1">
    <location>
        <begin position="1"/>
        <end position="29"/>
    </location>
</feature>
<name>A0ABS2GE08_9FIRM</name>
<keyword evidence="1" id="KW-0732">Signal</keyword>
<proteinExistence type="predicted"/>
<evidence type="ECO:0000313" key="2">
    <source>
        <dbReference type="EMBL" id="MBM6912399.1"/>
    </source>
</evidence>
<sequence>MNSFCRSLCLTTVFSLALAAGGFSVPVQAAFPWASDVSTATGETPAWQTAYHQDLTNDSIATKVLPELDRNTPTGMVLTQLAKSNTILIGHSPTTDYRLTIPEPPYRVDVRGNHASKILLTTEPDHVWALEATPTTAAEKAAIRTGAPTVKGIPYQVLTDTTLTDILKEGYDYPERIRGGLLPKDNAIAPYWDAMPYNEDNYSFYAYTGNFILRDNINFHYTVGTITPQKNDGASNVKDWATVLLPSMRTSSKALRTAQPITSDDTTFYIPKGFKLDTKKSTTSDKSRTPSIRVYRHNDTVITLTENISYLQLPTIKKLGANKKFLSFIANDLGTAQELSMVTNSSFVYNNGIPAFYFEGVRSQNDASVNYMTVLYIDGQRAYRLMALYDPQTAPADLQHLKDIIQTIDTDKADRALLGVDINTMLSNRGLPPQK</sequence>
<dbReference type="RefSeq" id="WP_205087574.1">
    <property type="nucleotide sequence ID" value="NZ_JACJLA010000004.1"/>
</dbReference>
<reference evidence="2 3" key="1">
    <citation type="journal article" date="2021" name="Sci. Rep.">
        <title>The distribution of antibiotic resistance genes in chicken gut microbiota commensals.</title>
        <authorList>
            <person name="Juricova H."/>
            <person name="Matiasovicova J."/>
            <person name="Kubasova T."/>
            <person name="Cejkova D."/>
            <person name="Rychlik I."/>
        </authorList>
    </citation>
    <scope>NUCLEOTIDE SEQUENCE [LARGE SCALE GENOMIC DNA]</scope>
    <source>
        <strain evidence="2 3">An537</strain>
    </source>
</reference>
<organism evidence="2 3">
    <name type="scientific">Veillonella magna</name>
    <dbReference type="NCBI Taxonomy" id="464322"/>
    <lineage>
        <taxon>Bacteria</taxon>
        <taxon>Bacillati</taxon>
        <taxon>Bacillota</taxon>
        <taxon>Negativicutes</taxon>
        <taxon>Veillonellales</taxon>
        <taxon>Veillonellaceae</taxon>
        <taxon>Veillonella</taxon>
    </lineage>
</organism>